<proteinExistence type="predicted"/>
<feature type="region of interest" description="Disordered" evidence="1">
    <location>
        <begin position="1"/>
        <end position="46"/>
    </location>
</feature>
<evidence type="ECO:0000313" key="2">
    <source>
        <dbReference type="EMBL" id="CAH1109747.1"/>
    </source>
</evidence>
<dbReference type="EMBL" id="OV651816">
    <property type="protein sequence ID" value="CAH1109747.1"/>
    <property type="molecule type" value="Genomic_DNA"/>
</dbReference>
<dbReference type="OrthoDB" id="10071617at2759"/>
<feature type="compositionally biased region" description="Low complexity" evidence="1">
    <location>
        <begin position="1"/>
        <end position="21"/>
    </location>
</feature>
<dbReference type="Proteomes" id="UP001153636">
    <property type="component" value="Chromosome 4"/>
</dbReference>
<reference evidence="2" key="1">
    <citation type="submission" date="2022-01" db="EMBL/GenBank/DDBJ databases">
        <authorList>
            <person name="King R."/>
        </authorList>
    </citation>
    <scope>NUCLEOTIDE SEQUENCE</scope>
</reference>
<organism evidence="2 3">
    <name type="scientific">Psylliodes chrysocephalus</name>
    <dbReference type="NCBI Taxonomy" id="3402493"/>
    <lineage>
        <taxon>Eukaryota</taxon>
        <taxon>Metazoa</taxon>
        <taxon>Ecdysozoa</taxon>
        <taxon>Arthropoda</taxon>
        <taxon>Hexapoda</taxon>
        <taxon>Insecta</taxon>
        <taxon>Pterygota</taxon>
        <taxon>Neoptera</taxon>
        <taxon>Endopterygota</taxon>
        <taxon>Coleoptera</taxon>
        <taxon>Polyphaga</taxon>
        <taxon>Cucujiformia</taxon>
        <taxon>Chrysomeloidea</taxon>
        <taxon>Chrysomelidae</taxon>
        <taxon>Galerucinae</taxon>
        <taxon>Alticini</taxon>
        <taxon>Psylliodes</taxon>
    </lineage>
</organism>
<sequence>MDQIPSTSKPTCSPSSTTLSSQIIDQSTPPSFPKYKEEHVLPPSKKRFTPEQIWTLPKADFIKPKNVGRQKGTTAVLTDTPEKTLIKQRLANKKTQFIKKRVMEKAPSKSKRAKKRRPKYSESSSSEEEDTLCLVCSC</sequence>
<feature type="region of interest" description="Disordered" evidence="1">
    <location>
        <begin position="100"/>
        <end position="138"/>
    </location>
</feature>
<name>A0A9P0GHT8_9CUCU</name>
<feature type="compositionally biased region" description="Basic residues" evidence="1">
    <location>
        <begin position="108"/>
        <end position="118"/>
    </location>
</feature>
<gene>
    <name evidence="2" type="ORF">PSYICH_LOCUS10716</name>
</gene>
<dbReference type="AlphaFoldDB" id="A0A9P0GHT8"/>
<evidence type="ECO:0000313" key="3">
    <source>
        <dbReference type="Proteomes" id="UP001153636"/>
    </source>
</evidence>
<keyword evidence="3" id="KW-1185">Reference proteome</keyword>
<accession>A0A9P0GHT8</accession>
<evidence type="ECO:0000256" key="1">
    <source>
        <dbReference type="SAM" id="MobiDB-lite"/>
    </source>
</evidence>
<protein>
    <submittedName>
        <fullName evidence="2">Uncharacterized protein</fullName>
    </submittedName>
</protein>